<accession>A0A0F9CZN6</accession>
<dbReference type="AlphaFoldDB" id="A0A0F9CZN6"/>
<gene>
    <name evidence="1" type="ORF">LCGC14_2261180</name>
</gene>
<comment type="caution">
    <text evidence="1">The sequence shown here is derived from an EMBL/GenBank/DDBJ whole genome shotgun (WGS) entry which is preliminary data.</text>
</comment>
<evidence type="ECO:0000313" key="1">
    <source>
        <dbReference type="EMBL" id="KKL54863.1"/>
    </source>
</evidence>
<reference evidence="1" key="1">
    <citation type="journal article" date="2015" name="Nature">
        <title>Complex archaea that bridge the gap between prokaryotes and eukaryotes.</title>
        <authorList>
            <person name="Spang A."/>
            <person name="Saw J.H."/>
            <person name="Jorgensen S.L."/>
            <person name="Zaremba-Niedzwiedzka K."/>
            <person name="Martijn J."/>
            <person name="Lind A.E."/>
            <person name="van Eijk R."/>
            <person name="Schleper C."/>
            <person name="Guy L."/>
            <person name="Ettema T.J."/>
        </authorList>
    </citation>
    <scope>NUCLEOTIDE SEQUENCE</scope>
</reference>
<dbReference type="EMBL" id="LAZR01031048">
    <property type="protein sequence ID" value="KKL54863.1"/>
    <property type="molecule type" value="Genomic_DNA"/>
</dbReference>
<organism evidence="1">
    <name type="scientific">marine sediment metagenome</name>
    <dbReference type="NCBI Taxonomy" id="412755"/>
    <lineage>
        <taxon>unclassified sequences</taxon>
        <taxon>metagenomes</taxon>
        <taxon>ecological metagenomes</taxon>
    </lineage>
</organism>
<protein>
    <submittedName>
        <fullName evidence="1">Uncharacterized protein</fullName>
    </submittedName>
</protein>
<sequence length="108" mass="11814">ADLAELYTKSGELKPIAEWPLVWRQGLVSGLDVDETFEEGKKLGQVTKVKLSDRIKRIELIGKHVEVQAFADRKEIGGIGGGPVKVEDATTTEVARRIAFLLAQAAQN</sequence>
<feature type="non-terminal residue" evidence="1">
    <location>
        <position position="1"/>
    </location>
</feature>
<proteinExistence type="predicted"/>
<name>A0A0F9CZN6_9ZZZZ</name>